<reference evidence="2" key="1">
    <citation type="submission" date="2020-06" db="EMBL/GenBank/DDBJ databases">
        <authorList>
            <person name="Li T."/>
            <person name="Hu X."/>
            <person name="Zhang T."/>
            <person name="Song X."/>
            <person name="Zhang H."/>
            <person name="Dai N."/>
            <person name="Sheng W."/>
            <person name="Hou X."/>
            <person name="Wei L."/>
        </authorList>
    </citation>
    <scope>NUCLEOTIDE SEQUENCE</scope>
    <source>
        <strain evidence="2">G02</strain>
        <tissue evidence="2">Leaf</tissue>
    </source>
</reference>
<gene>
    <name evidence="3" type="ORF">Sradi_6931500</name>
    <name evidence="2" type="ORF">Sradi_6977300</name>
</gene>
<name>A0AAW2JE70_SESRA</name>
<proteinExistence type="predicted"/>
<reference evidence="2" key="2">
    <citation type="journal article" date="2024" name="Plant">
        <title>Genomic evolution and insights into agronomic trait innovations of Sesamum species.</title>
        <authorList>
            <person name="Miao H."/>
            <person name="Wang L."/>
            <person name="Qu L."/>
            <person name="Liu H."/>
            <person name="Sun Y."/>
            <person name="Le M."/>
            <person name="Wang Q."/>
            <person name="Wei S."/>
            <person name="Zheng Y."/>
            <person name="Lin W."/>
            <person name="Duan Y."/>
            <person name="Cao H."/>
            <person name="Xiong S."/>
            <person name="Wang X."/>
            <person name="Wei L."/>
            <person name="Li C."/>
            <person name="Ma Q."/>
            <person name="Ju M."/>
            <person name="Zhao R."/>
            <person name="Li G."/>
            <person name="Mu C."/>
            <person name="Tian Q."/>
            <person name="Mei H."/>
            <person name="Zhang T."/>
            <person name="Gao T."/>
            <person name="Zhang H."/>
        </authorList>
    </citation>
    <scope>NUCLEOTIDE SEQUENCE</scope>
    <source>
        <strain evidence="2">G02</strain>
    </source>
</reference>
<feature type="compositionally biased region" description="Polar residues" evidence="1">
    <location>
        <begin position="16"/>
        <end position="25"/>
    </location>
</feature>
<evidence type="ECO:0000313" key="2">
    <source>
        <dbReference type="EMBL" id="KAL0292725.1"/>
    </source>
</evidence>
<organism evidence="2">
    <name type="scientific">Sesamum radiatum</name>
    <name type="common">Black benniseed</name>
    <dbReference type="NCBI Taxonomy" id="300843"/>
    <lineage>
        <taxon>Eukaryota</taxon>
        <taxon>Viridiplantae</taxon>
        <taxon>Streptophyta</taxon>
        <taxon>Embryophyta</taxon>
        <taxon>Tracheophyta</taxon>
        <taxon>Spermatophyta</taxon>
        <taxon>Magnoliopsida</taxon>
        <taxon>eudicotyledons</taxon>
        <taxon>Gunneridae</taxon>
        <taxon>Pentapetalae</taxon>
        <taxon>asterids</taxon>
        <taxon>lamiids</taxon>
        <taxon>Lamiales</taxon>
        <taxon>Pedaliaceae</taxon>
        <taxon>Sesamum</taxon>
    </lineage>
</organism>
<evidence type="ECO:0000313" key="3">
    <source>
        <dbReference type="EMBL" id="KAL0293537.1"/>
    </source>
</evidence>
<feature type="region of interest" description="Disordered" evidence="1">
    <location>
        <begin position="1"/>
        <end position="25"/>
    </location>
</feature>
<dbReference type="EMBL" id="JACGWJ010000401">
    <property type="protein sequence ID" value="KAL0292725.1"/>
    <property type="molecule type" value="Genomic_DNA"/>
</dbReference>
<protein>
    <submittedName>
        <fullName evidence="2">Uncharacterized protein</fullName>
    </submittedName>
</protein>
<dbReference type="AlphaFoldDB" id="A0AAW2JE70"/>
<accession>A0AAW2JE70</accession>
<comment type="caution">
    <text evidence="2">The sequence shown here is derived from an EMBL/GenBank/DDBJ whole genome shotgun (WGS) entry which is preliminary data.</text>
</comment>
<evidence type="ECO:0000256" key="1">
    <source>
        <dbReference type="SAM" id="MobiDB-lite"/>
    </source>
</evidence>
<dbReference type="EMBL" id="JACGWJ010000298">
    <property type="protein sequence ID" value="KAL0293537.1"/>
    <property type="molecule type" value="Genomic_DNA"/>
</dbReference>
<sequence>MDMDRIPLSVGDDRSGASSSKQPSFDLNLSAVEQEIVDQNVNKIKIKKKELSDLLDPLIKREAEKYPNLRKLPSTTDVVEELISRIGSTKARSENNMNEPLDDFRNLKTWLTRACQNAEDETKGRLPIRSEIRAILQEYSQNDSEN</sequence>